<organism evidence="1">
    <name type="scientific">Eremomyces bilateralis CBS 781.70</name>
    <dbReference type="NCBI Taxonomy" id="1392243"/>
    <lineage>
        <taxon>Eukaryota</taxon>
        <taxon>Fungi</taxon>
        <taxon>Dikarya</taxon>
        <taxon>Ascomycota</taxon>
        <taxon>Pezizomycotina</taxon>
        <taxon>Dothideomycetes</taxon>
        <taxon>Dothideomycetes incertae sedis</taxon>
        <taxon>Eremomycetales</taxon>
        <taxon>Eremomycetaceae</taxon>
        <taxon>Eremomyces</taxon>
    </lineage>
</organism>
<dbReference type="AlphaFoldDB" id="A0A6G1GFW5"/>
<keyword evidence="2" id="KW-1185">Reference proteome</keyword>
<dbReference type="GeneID" id="54414578"/>
<evidence type="ECO:0000313" key="3">
    <source>
        <dbReference type="RefSeq" id="XP_033538447.1"/>
    </source>
</evidence>
<reference evidence="1 3" key="1">
    <citation type="submission" date="2020-01" db="EMBL/GenBank/DDBJ databases">
        <authorList>
            <consortium name="DOE Joint Genome Institute"/>
            <person name="Haridas S."/>
            <person name="Albert R."/>
            <person name="Binder M."/>
            <person name="Bloem J."/>
            <person name="Labutti K."/>
            <person name="Salamov A."/>
            <person name="Andreopoulos B."/>
            <person name="Baker S.E."/>
            <person name="Barry K."/>
            <person name="Bills G."/>
            <person name="Bluhm B.H."/>
            <person name="Cannon C."/>
            <person name="Castanera R."/>
            <person name="Culley D.E."/>
            <person name="Daum C."/>
            <person name="Ezra D."/>
            <person name="Gonzalez J.B."/>
            <person name="Henrissat B."/>
            <person name="Kuo A."/>
            <person name="Liang C."/>
            <person name="Lipzen A."/>
            <person name="Lutzoni F."/>
            <person name="Magnuson J."/>
            <person name="Mondo S."/>
            <person name="Nolan M."/>
            <person name="Ohm R."/>
            <person name="Pangilinan J."/>
            <person name="Park H.-J."/>
            <person name="Ramirez L."/>
            <person name="Alfaro M."/>
            <person name="Sun H."/>
            <person name="Tritt A."/>
            <person name="Yoshinaga Y."/>
            <person name="Zwiers L.-H."/>
            <person name="Turgeon B.G."/>
            <person name="Goodwin S.B."/>
            <person name="Spatafora J.W."/>
            <person name="Crous P.W."/>
            <person name="Grigoriev I.V."/>
        </authorList>
    </citation>
    <scope>NUCLEOTIDE SEQUENCE</scope>
    <source>
        <strain evidence="1 3">CBS 781.70</strain>
    </source>
</reference>
<dbReference type="RefSeq" id="XP_033538447.1">
    <property type="nucleotide sequence ID" value="XM_033674008.1"/>
</dbReference>
<evidence type="ECO:0000313" key="1">
    <source>
        <dbReference type="EMBL" id="KAF1816816.1"/>
    </source>
</evidence>
<accession>A0A6G1GFW5</accession>
<protein>
    <submittedName>
        <fullName evidence="1 3">Uncharacterized protein</fullName>
    </submittedName>
</protein>
<proteinExistence type="predicted"/>
<evidence type="ECO:0000313" key="2">
    <source>
        <dbReference type="Proteomes" id="UP000504638"/>
    </source>
</evidence>
<sequence length="160" mass="18521">MIRTPHYKLDFADTVGRLTGLDMERSTANSNYDPVNPDDLLPHCGPLVPGQCRIGGNPYAWKEAIPYLQSRMNYIYMSEGCKGFCYRISCCWDTGIYLCNDKDDAQYIHARYLGFLLQFLRDRGCPSGDKHQEQPWSQVYHKLWMFWLSICATTVWDGLC</sequence>
<reference evidence="3" key="2">
    <citation type="submission" date="2020-04" db="EMBL/GenBank/DDBJ databases">
        <authorList>
            <consortium name="NCBI Genome Project"/>
        </authorList>
    </citation>
    <scope>NUCLEOTIDE SEQUENCE</scope>
    <source>
        <strain evidence="3">CBS 781.70</strain>
    </source>
</reference>
<reference evidence="3" key="3">
    <citation type="submission" date="2025-04" db="UniProtKB">
        <authorList>
            <consortium name="RefSeq"/>
        </authorList>
    </citation>
    <scope>IDENTIFICATION</scope>
    <source>
        <strain evidence="3">CBS 781.70</strain>
    </source>
</reference>
<dbReference type="OrthoDB" id="3552888at2759"/>
<dbReference type="Proteomes" id="UP000504638">
    <property type="component" value="Unplaced"/>
</dbReference>
<name>A0A6G1GFW5_9PEZI</name>
<gene>
    <name evidence="1 3" type="ORF">P152DRAFT_1600</name>
</gene>
<dbReference type="EMBL" id="ML975149">
    <property type="protein sequence ID" value="KAF1816816.1"/>
    <property type="molecule type" value="Genomic_DNA"/>
</dbReference>